<dbReference type="GO" id="GO:0008290">
    <property type="term" value="C:F-actin capping protein complex"/>
    <property type="evidence" value="ECO:0007669"/>
    <property type="project" value="UniProtKB-UniRule"/>
</dbReference>
<dbReference type="PROSITE" id="PS00749">
    <property type="entry name" value="F_ACTIN_CAPPING_A_2"/>
    <property type="match status" value="1"/>
</dbReference>
<protein>
    <recommendedName>
        <fullName evidence="2 6">F-actin-capping protein subunit alpha</fullName>
    </recommendedName>
</protein>
<dbReference type="InterPro" id="IPR042489">
    <property type="entry name" value="CapZ_alpha_1"/>
</dbReference>
<dbReference type="Proteomes" id="UP001152885">
    <property type="component" value="Unassembled WGS sequence"/>
</dbReference>
<dbReference type="PANTHER" id="PTHR10653:SF0">
    <property type="entry name" value="F-ACTIN-CAPPING PROTEIN SUBUNIT ALPHA"/>
    <property type="match status" value="1"/>
</dbReference>
<evidence type="ECO:0000313" key="8">
    <source>
        <dbReference type="Proteomes" id="UP001152885"/>
    </source>
</evidence>
<keyword evidence="3 6" id="KW-0117">Actin capping</keyword>
<evidence type="ECO:0000256" key="5">
    <source>
        <dbReference type="ARBA" id="ARBA00025389"/>
    </source>
</evidence>
<accession>A0A9W4TRV4</accession>
<sequence>MSIKLSKLVDSLIESSPPVELKEVSNLINKLTNDQSIIDDSILSFIEENGIIYQDYIISNLNKDKQSSKYIDYIRKQLFNVDFKQGKIIDLEDYAPNQQYPDYFDDLVDKLEQYGQDYYPSTFASTIIPNEDSIHVILIGQRSNNANFYTGQWNSKYTIKSNGEISGKIKLDIHYFEDGNVRLKFNEGVTGSIDNLTSSNILNFINNQESKIILKLIENFNNLNQQQFKNLRRLLPVTRSNINWGNAIGNYRLGSDVVNKK</sequence>
<evidence type="ECO:0000256" key="3">
    <source>
        <dbReference type="ARBA" id="ARBA00022467"/>
    </source>
</evidence>
<dbReference type="InterPro" id="IPR037282">
    <property type="entry name" value="CapZ_alpha/beta"/>
</dbReference>
<dbReference type="EMBL" id="CANTUO010000001">
    <property type="protein sequence ID" value="CAI5755695.1"/>
    <property type="molecule type" value="Genomic_DNA"/>
</dbReference>
<evidence type="ECO:0000313" key="7">
    <source>
        <dbReference type="EMBL" id="CAI5755695.1"/>
    </source>
</evidence>
<name>A0A9W4TRV4_9ASCO</name>
<dbReference type="InterPro" id="IPR017865">
    <property type="entry name" value="F-actin_cap_asu_CS"/>
</dbReference>
<reference evidence="7" key="1">
    <citation type="submission" date="2022-12" db="EMBL/GenBank/DDBJ databases">
        <authorList>
            <person name="Brejova B."/>
        </authorList>
    </citation>
    <scope>NUCLEOTIDE SEQUENCE</scope>
</reference>
<dbReference type="Gene3D" id="3.90.1150.210">
    <property type="entry name" value="F-actin capping protein, beta subunit"/>
    <property type="match status" value="1"/>
</dbReference>
<evidence type="ECO:0000256" key="2">
    <source>
        <dbReference type="ARBA" id="ARBA00014038"/>
    </source>
</evidence>
<dbReference type="InterPro" id="IPR002189">
    <property type="entry name" value="CapZ_alpha"/>
</dbReference>
<dbReference type="GO" id="GO:0030479">
    <property type="term" value="C:actin cortical patch"/>
    <property type="evidence" value="ECO:0007669"/>
    <property type="project" value="TreeGrafter"/>
</dbReference>
<organism evidence="7 8">
    <name type="scientific">Candida verbasci</name>
    <dbReference type="NCBI Taxonomy" id="1227364"/>
    <lineage>
        <taxon>Eukaryota</taxon>
        <taxon>Fungi</taxon>
        <taxon>Dikarya</taxon>
        <taxon>Ascomycota</taxon>
        <taxon>Saccharomycotina</taxon>
        <taxon>Pichiomycetes</taxon>
        <taxon>Debaryomycetaceae</taxon>
        <taxon>Candida/Lodderomyces clade</taxon>
        <taxon>Candida</taxon>
    </lineage>
</organism>
<keyword evidence="4 6" id="KW-0009">Actin-binding</keyword>
<dbReference type="GO" id="GO:0051016">
    <property type="term" value="P:barbed-end actin filament capping"/>
    <property type="evidence" value="ECO:0007669"/>
    <property type="project" value="UniProtKB-UniRule"/>
</dbReference>
<dbReference type="GO" id="GO:0030036">
    <property type="term" value="P:actin cytoskeleton organization"/>
    <property type="evidence" value="ECO:0007669"/>
    <property type="project" value="TreeGrafter"/>
</dbReference>
<evidence type="ECO:0000256" key="6">
    <source>
        <dbReference type="RuleBase" id="RU365077"/>
    </source>
</evidence>
<dbReference type="PANTHER" id="PTHR10653">
    <property type="entry name" value="F-ACTIN-CAPPING PROTEIN SUBUNIT ALPHA"/>
    <property type="match status" value="1"/>
</dbReference>
<dbReference type="OrthoDB" id="340550at2759"/>
<evidence type="ECO:0000256" key="4">
    <source>
        <dbReference type="ARBA" id="ARBA00023203"/>
    </source>
</evidence>
<keyword evidence="8" id="KW-1185">Reference proteome</keyword>
<comment type="subunit">
    <text evidence="6">Heterodimer of an alpha and a beta subunit.</text>
</comment>
<dbReference type="InterPro" id="IPR042276">
    <property type="entry name" value="CapZ_alpha/beta_2"/>
</dbReference>
<evidence type="ECO:0000256" key="1">
    <source>
        <dbReference type="ARBA" id="ARBA00010479"/>
    </source>
</evidence>
<gene>
    <name evidence="7" type="ORF">CANVERA_P0211</name>
</gene>
<dbReference type="Pfam" id="PF01267">
    <property type="entry name" value="F-actin_cap_A"/>
    <property type="match status" value="1"/>
</dbReference>
<dbReference type="AlphaFoldDB" id="A0A9W4TRV4"/>
<dbReference type="Gene3D" id="3.30.1140.60">
    <property type="entry name" value="F-actin capping protein, alpha subunit"/>
    <property type="match status" value="1"/>
</dbReference>
<comment type="function">
    <text evidence="5 6">F-actin-capping proteins bind in a Ca(2+)-independent manner to the fast growing ends of actin filaments (barbed end) thereby blocking the exchange of subunits at these ends. Unlike other capping proteins (such as gelsolin and severin), these proteins do not sever actin filaments.</text>
</comment>
<dbReference type="SUPFAM" id="SSF90096">
    <property type="entry name" value="Subunits of heterodimeric actin filament capping protein Capz"/>
    <property type="match status" value="1"/>
</dbReference>
<comment type="caution">
    <text evidence="7">The sequence shown here is derived from an EMBL/GenBank/DDBJ whole genome shotgun (WGS) entry which is preliminary data.</text>
</comment>
<dbReference type="PRINTS" id="PR00191">
    <property type="entry name" value="FACTINCAPA"/>
</dbReference>
<proteinExistence type="inferred from homology"/>
<dbReference type="GO" id="GO:0051015">
    <property type="term" value="F:actin filament binding"/>
    <property type="evidence" value="ECO:0007669"/>
    <property type="project" value="TreeGrafter"/>
</dbReference>
<comment type="similarity">
    <text evidence="1 6">Belongs to the F-actin-capping protein alpha subunit family.</text>
</comment>